<dbReference type="SUPFAM" id="SSF82199">
    <property type="entry name" value="SET domain"/>
    <property type="match status" value="1"/>
</dbReference>
<dbReference type="AlphaFoldDB" id="A0A833RE74"/>
<dbReference type="Proteomes" id="UP000623129">
    <property type="component" value="Unassembled WGS sequence"/>
</dbReference>
<dbReference type="Gene3D" id="2.170.270.10">
    <property type="entry name" value="SET domain"/>
    <property type="match status" value="1"/>
</dbReference>
<evidence type="ECO:0000313" key="4">
    <source>
        <dbReference type="Proteomes" id="UP000623129"/>
    </source>
</evidence>
<feature type="compositionally biased region" description="Acidic residues" evidence="1">
    <location>
        <begin position="295"/>
        <end position="317"/>
    </location>
</feature>
<feature type="region of interest" description="Disordered" evidence="1">
    <location>
        <begin position="293"/>
        <end position="317"/>
    </location>
</feature>
<dbReference type="Gene3D" id="1.10.220.160">
    <property type="match status" value="1"/>
</dbReference>
<reference evidence="3" key="1">
    <citation type="submission" date="2020-01" db="EMBL/GenBank/DDBJ databases">
        <title>Genome sequence of Kobresia littledalei, the first chromosome-level genome in the family Cyperaceae.</title>
        <authorList>
            <person name="Qu G."/>
        </authorList>
    </citation>
    <scope>NUCLEOTIDE SEQUENCE</scope>
    <source>
        <strain evidence="3">C.B.Clarke</strain>
        <tissue evidence="3">Leaf</tissue>
    </source>
</reference>
<dbReference type="PANTHER" id="PTHR47420">
    <property type="entry name" value="HISTONE-LYSINE N-METHYLTRANSFERASE ASHR2"/>
    <property type="match status" value="1"/>
</dbReference>
<evidence type="ECO:0000313" key="3">
    <source>
        <dbReference type="EMBL" id="KAF3337102.1"/>
    </source>
</evidence>
<dbReference type="Gene3D" id="6.10.140.2220">
    <property type="match status" value="1"/>
</dbReference>
<dbReference type="Pfam" id="PF00856">
    <property type="entry name" value="SET"/>
    <property type="match status" value="1"/>
</dbReference>
<dbReference type="InterPro" id="IPR044238">
    <property type="entry name" value="ASHR2-like"/>
</dbReference>
<name>A0A833RE74_9POAL</name>
<proteinExistence type="predicted"/>
<feature type="domain" description="SET" evidence="2">
    <location>
        <begin position="16"/>
        <end position="258"/>
    </location>
</feature>
<comment type="caution">
    <text evidence="3">The sequence shown here is derived from an EMBL/GenBank/DDBJ whole genome shotgun (WGS) entry which is preliminary data.</text>
</comment>
<dbReference type="GO" id="GO:0008168">
    <property type="term" value="F:methyltransferase activity"/>
    <property type="evidence" value="ECO:0007669"/>
    <property type="project" value="UniProtKB-KW"/>
</dbReference>
<keyword evidence="4" id="KW-1185">Reference proteome</keyword>
<accession>A0A833RE74</accession>
<sequence>MSSNQPNPNPIGPAPPLLRLVEKPDRGRALITTGPIKPGQIVLVDSPLVVYPSSLASLPVFCSRCFRVLPSQPFRCPSCHVARFCSARCLFLSHPALLCHALPSLISGNVTWPDDLLFLLSAYSLPSSSLLQLLSLHSNSRFSDESIEILHSELSSLLPSNVVPLHFSTETTSSLISKEKNNSFALVIPMNPKFEVCGVAGARAYGLYLWSSMLNHDCLPNVCRFDYVDDLHRENNTDFIFRALHEIKEGIEICTSYVGVTRGYRERQRRLMEDYGFKCECNRCKLESQLKENQVEEEEAEEDNEEEEVKVGEAEEELEMSDIDDDDFLHTEYFERYICDCGGYLAPLPPLQDGAVSNLRECNGCGIVRKDDPGGDGDAN</sequence>
<dbReference type="PANTHER" id="PTHR47420:SF3">
    <property type="entry name" value="HISTONE-LYSINE N-METHYLTRANSFERASE ASHR2"/>
    <property type="match status" value="1"/>
</dbReference>
<dbReference type="GO" id="GO:0032259">
    <property type="term" value="P:methylation"/>
    <property type="evidence" value="ECO:0007669"/>
    <property type="project" value="UniProtKB-KW"/>
</dbReference>
<dbReference type="InterPro" id="IPR001214">
    <property type="entry name" value="SET_dom"/>
</dbReference>
<dbReference type="CDD" id="cd20071">
    <property type="entry name" value="SET_SMYD"/>
    <property type="match status" value="1"/>
</dbReference>
<organism evidence="3 4">
    <name type="scientific">Carex littledalei</name>
    <dbReference type="NCBI Taxonomy" id="544730"/>
    <lineage>
        <taxon>Eukaryota</taxon>
        <taxon>Viridiplantae</taxon>
        <taxon>Streptophyta</taxon>
        <taxon>Embryophyta</taxon>
        <taxon>Tracheophyta</taxon>
        <taxon>Spermatophyta</taxon>
        <taxon>Magnoliopsida</taxon>
        <taxon>Liliopsida</taxon>
        <taxon>Poales</taxon>
        <taxon>Cyperaceae</taxon>
        <taxon>Cyperoideae</taxon>
        <taxon>Cariceae</taxon>
        <taxon>Carex</taxon>
        <taxon>Carex subgen. Euthyceras</taxon>
    </lineage>
</organism>
<gene>
    <name evidence="3" type="ORF">FCM35_KLT17689</name>
</gene>
<dbReference type="InterPro" id="IPR046341">
    <property type="entry name" value="SET_dom_sf"/>
</dbReference>
<keyword evidence="3" id="KW-0808">Transferase</keyword>
<keyword evidence="3" id="KW-0489">Methyltransferase</keyword>
<evidence type="ECO:0000256" key="1">
    <source>
        <dbReference type="SAM" id="MobiDB-lite"/>
    </source>
</evidence>
<dbReference type="EMBL" id="SWLB01000006">
    <property type="protein sequence ID" value="KAF3337102.1"/>
    <property type="molecule type" value="Genomic_DNA"/>
</dbReference>
<dbReference type="OrthoDB" id="265717at2759"/>
<dbReference type="PROSITE" id="PS50280">
    <property type="entry name" value="SET"/>
    <property type="match status" value="1"/>
</dbReference>
<protein>
    <submittedName>
        <fullName evidence="3">Histone-lysine N-methyltransferase ASHR2</fullName>
    </submittedName>
</protein>
<dbReference type="SMART" id="SM00317">
    <property type="entry name" value="SET"/>
    <property type="match status" value="1"/>
</dbReference>
<evidence type="ECO:0000259" key="2">
    <source>
        <dbReference type="PROSITE" id="PS50280"/>
    </source>
</evidence>